<keyword evidence="2" id="KW-1003">Cell membrane</keyword>
<evidence type="ECO:0000313" key="13">
    <source>
        <dbReference type="Proteomes" id="UP000440066"/>
    </source>
</evidence>
<reference evidence="11 13" key="1">
    <citation type="submission" date="2019-11" db="EMBL/GenBank/DDBJ databases">
        <title>Characterisation of Fundicoccus ignavus gen. nov. sp. nov., a novel genus of the family Aerococcaceae from bulk tank milk.</title>
        <authorList>
            <person name="Siebert A."/>
            <person name="Huptas C."/>
            <person name="Wenning M."/>
            <person name="Scherer S."/>
            <person name="Doll E.V."/>
        </authorList>
    </citation>
    <scope>NUCLEOTIDE SEQUENCE [LARGE SCALE GENOMIC DNA]</scope>
    <source>
        <strain evidence="11 13">DSM 109652</strain>
    </source>
</reference>
<accession>A0A6I2GGH0</accession>
<comment type="subcellular location">
    <subcellularLocation>
        <location evidence="1">Cell membrane</location>
        <topology evidence="1">Multi-pass membrane protein</topology>
    </subcellularLocation>
</comment>
<dbReference type="EMBL" id="WJQT01000003">
    <property type="protein sequence ID" value="MRJ46651.1"/>
    <property type="molecule type" value="Genomic_DNA"/>
</dbReference>
<dbReference type="GO" id="GO:0022857">
    <property type="term" value="F:transmembrane transporter activity"/>
    <property type="evidence" value="ECO:0007669"/>
    <property type="project" value="InterPro"/>
</dbReference>
<keyword evidence="5 7" id="KW-0472">Membrane</keyword>
<feature type="domain" description="Threonine/serine exporter-like N-terminal" evidence="8">
    <location>
        <begin position="11"/>
        <end position="251"/>
    </location>
</feature>
<comment type="caution">
    <text evidence="10">The sequence shown here is derived from an EMBL/GenBank/DDBJ whole genome shotgun (WGS) entry which is preliminary data.</text>
</comment>
<dbReference type="RefSeq" id="WP_153831744.1">
    <property type="nucleotide sequence ID" value="NZ_WJQR01000007.1"/>
</dbReference>
<gene>
    <name evidence="11" type="ORF">GF867_03585</name>
    <name evidence="10" type="ORF">GIY09_07885</name>
    <name evidence="9" type="ORF">GIY11_08515</name>
</gene>
<dbReference type="GO" id="GO:0015744">
    <property type="term" value="P:succinate transport"/>
    <property type="evidence" value="ECO:0007669"/>
    <property type="project" value="TreeGrafter"/>
</dbReference>
<dbReference type="GO" id="GO:0005886">
    <property type="term" value="C:plasma membrane"/>
    <property type="evidence" value="ECO:0007669"/>
    <property type="project" value="UniProtKB-SubCell"/>
</dbReference>
<evidence type="ECO:0000256" key="6">
    <source>
        <dbReference type="ARBA" id="ARBA00034125"/>
    </source>
</evidence>
<evidence type="ECO:0000256" key="1">
    <source>
        <dbReference type="ARBA" id="ARBA00004651"/>
    </source>
</evidence>
<evidence type="ECO:0000313" key="9">
    <source>
        <dbReference type="EMBL" id="MRI82045.1"/>
    </source>
</evidence>
<evidence type="ECO:0000313" key="10">
    <source>
        <dbReference type="EMBL" id="MRI85784.1"/>
    </source>
</evidence>
<dbReference type="Proteomes" id="UP000440066">
    <property type="component" value="Unassembled WGS sequence"/>
</dbReference>
<proteinExistence type="inferred from homology"/>
<dbReference type="AlphaFoldDB" id="A0A6I2GGH0"/>
<name>A0A6I2GGH0_9LACT</name>
<feature type="transmembrane region" description="Helical" evidence="7">
    <location>
        <begin position="126"/>
        <end position="156"/>
    </location>
</feature>
<dbReference type="Proteomes" id="UP000430975">
    <property type="component" value="Unassembled WGS sequence"/>
</dbReference>
<keyword evidence="3 7" id="KW-0812">Transmembrane</keyword>
<keyword evidence="12" id="KW-1185">Reference proteome</keyword>
<reference evidence="12 14" key="2">
    <citation type="submission" date="2019-11" db="EMBL/GenBank/DDBJ databases">
        <title>Characterisation of Fundicoccus ignavus gen. nov. sp. nov., a novel genus of the family Aerococcaceae isolated from bulk tank milk.</title>
        <authorList>
            <person name="Siebert A."/>
            <person name="Huptas C."/>
            <person name="Wenning M."/>
            <person name="Scherer S."/>
            <person name="Doll E.V."/>
        </authorList>
    </citation>
    <scope>NUCLEOTIDE SEQUENCE [LARGE SCALE GENOMIC DNA]</scope>
    <source>
        <strain evidence="9 14">DSM 109653</strain>
        <strain evidence="10 12">WS4759</strain>
    </source>
</reference>
<evidence type="ECO:0000256" key="7">
    <source>
        <dbReference type="SAM" id="Phobius"/>
    </source>
</evidence>
<comment type="similarity">
    <text evidence="6">Belongs to the ThrE exporter (TC 2.A.79) family.</text>
</comment>
<dbReference type="EMBL" id="WJQS01000006">
    <property type="protein sequence ID" value="MRI85784.1"/>
    <property type="molecule type" value="Genomic_DNA"/>
</dbReference>
<evidence type="ECO:0000259" key="8">
    <source>
        <dbReference type="Pfam" id="PF06738"/>
    </source>
</evidence>
<organism evidence="10 12">
    <name type="scientific">Fundicoccus ignavus</name>
    <dbReference type="NCBI Taxonomy" id="2664442"/>
    <lineage>
        <taxon>Bacteria</taxon>
        <taxon>Bacillati</taxon>
        <taxon>Bacillota</taxon>
        <taxon>Bacilli</taxon>
        <taxon>Lactobacillales</taxon>
        <taxon>Aerococcaceae</taxon>
        <taxon>Fundicoccus</taxon>
    </lineage>
</organism>
<evidence type="ECO:0000256" key="5">
    <source>
        <dbReference type="ARBA" id="ARBA00023136"/>
    </source>
</evidence>
<dbReference type="Proteomes" id="UP000469870">
    <property type="component" value="Unassembled WGS sequence"/>
</dbReference>
<evidence type="ECO:0000256" key="3">
    <source>
        <dbReference type="ARBA" id="ARBA00022692"/>
    </source>
</evidence>
<keyword evidence="4 7" id="KW-1133">Transmembrane helix</keyword>
<evidence type="ECO:0000313" key="11">
    <source>
        <dbReference type="EMBL" id="MRJ46651.1"/>
    </source>
</evidence>
<evidence type="ECO:0000313" key="12">
    <source>
        <dbReference type="Proteomes" id="UP000430975"/>
    </source>
</evidence>
<dbReference type="Pfam" id="PF06738">
    <property type="entry name" value="ThrE"/>
    <property type="match status" value="1"/>
</dbReference>
<protein>
    <submittedName>
        <fullName evidence="10">Threonine/serine exporter</fullName>
    </submittedName>
</protein>
<evidence type="ECO:0000256" key="2">
    <source>
        <dbReference type="ARBA" id="ARBA00022475"/>
    </source>
</evidence>
<feature type="transmembrane region" description="Helical" evidence="7">
    <location>
        <begin position="228"/>
        <end position="252"/>
    </location>
</feature>
<dbReference type="PANTHER" id="PTHR34390:SF2">
    <property type="entry name" value="SUCCINATE TRANSPORTER SUBUNIT YJJP-RELATED"/>
    <property type="match status" value="1"/>
</dbReference>
<feature type="transmembrane region" description="Helical" evidence="7">
    <location>
        <begin position="168"/>
        <end position="191"/>
    </location>
</feature>
<dbReference type="EMBL" id="WJQR01000007">
    <property type="protein sequence ID" value="MRI82045.1"/>
    <property type="molecule type" value="Genomic_DNA"/>
</dbReference>
<dbReference type="InterPro" id="IPR050539">
    <property type="entry name" value="ThrE_Dicarb/AminoAcid_Exp"/>
</dbReference>
<evidence type="ECO:0000313" key="14">
    <source>
        <dbReference type="Proteomes" id="UP000469870"/>
    </source>
</evidence>
<evidence type="ECO:0000256" key="4">
    <source>
        <dbReference type="ARBA" id="ARBA00022989"/>
    </source>
</evidence>
<dbReference type="InterPro" id="IPR010619">
    <property type="entry name" value="ThrE-like_N"/>
</dbReference>
<feature type="transmembrane region" description="Helical" evidence="7">
    <location>
        <begin position="197"/>
        <end position="216"/>
    </location>
</feature>
<sequence length="256" mass="28402">MKTEYKKIAEVAALAGRIMLESHAESYRVEDTTRRILQTSGLNITEVITYTTGLFITLDDTDPEIEPITLVRRITDRGNHLRKIYRVNNISRQLTNQEISLDEARDRLMVVDEEEYTVYSKDMATMFLVVAFTVLLGGNIWETLLSFIAGVIVALSRIGKEKIGMNEFIYGIFSTTITSFVITSIVQLLPYNLSSDVIIIAALMPLYPGTAFTNAIRDMLKGDYNSGVARIADALVVALSLALGVALGLSLVRVVL</sequence>
<dbReference type="PANTHER" id="PTHR34390">
    <property type="entry name" value="UPF0442 PROTEIN YJJB-RELATED"/>
    <property type="match status" value="1"/>
</dbReference>